<evidence type="ECO:0000313" key="3">
    <source>
        <dbReference type="Proteomes" id="UP001165962"/>
    </source>
</evidence>
<evidence type="ECO:0000259" key="1">
    <source>
        <dbReference type="PROSITE" id="PS50164"/>
    </source>
</evidence>
<keyword evidence="3" id="KW-1185">Reference proteome</keyword>
<protein>
    <recommendedName>
        <fullName evidence="1">GIY-YIG domain-containing protein</fullName>
    </recommendedName>
</protein>
<name>A0ABX0JDN5_9BACL</name>
<dbReference type="Gene3D" id="3.40.1440.10">
    <property type="entry name" value="GIY-YIG endonuclease"/>
    <property type="match status" value="1"/>
</dbReference>
<accession>A0ABX0JDN5</accession>
<feature type="domain" description="GIY-YIG" evidence="1">
    <location>
        <begin position="52"/>
        <end position="138"/>
    </location>
</feature>
<comment type="caution">
    <text evidence="2">The sequence shown here is derived from an EMBL/GenBank/DDBJ whole genome shotgun (WGS) entry which is preliminary data.</text>
</comment>
<sequence length="139" mass="16739">MLTEQFHEFLSKNRLLPFSLYWERIEVNHIDILENKLRVKMKQEITKTTGKTVKGLYVYYNASGGCLYVGEGMISNRIRDHYNESHNEKYKNKYKKWFDFFSTNLGLLTVYWMAYDDEIERKAIEAMLTKVLKPKYKYP</sequence>
<dbReference type="SUPFAM" id="SSF82771">
    <property type="entry name" value="GIY-YIG endonuclease"/>
    <property type="match status" value="1"/>
</dbReference>
<gene>
    <name evidence="2" type="ORF">G9U52_33115</name>
</gene>
<reference evidence="2" key="1">
    <citation type="submission" date="2020-03" db="EMBL/GenBank/DDBJ databases">
        <title>Draft sequencing of Paenibacilllus sp. S3N08.</title>
        <authorList>
            <person name="Kim D.-U."/>
        </authorList>
    </citation>
    <scope>NUCLEOTIDE SEQUENCE</scope>
    <source>
        <strain evidence="2">S3N08</strain>
    </source>
</reference>
<dbReference type="EMBL" id="JAAOIW010000020">
    <property type="protein sequence ID" value="NHN34627.1"/>
    <property type="molecule type" value="Genomic_DNA"/>
</dbReference>
<dbReference type="Proteomes" id="UP001165962">
    <property type="component" value="Unassembled WGS sequence"/>
</dbReference>
<organism evidence="2 3">
    <name type="scientific">Paenibacillus agricola</name>
    <dbReference type="NCBI Taxonomy" id="2716264"/>
    <lineage>
        <taxon>Bacteria</taxon>
        <taxon>Bacillati</taxon>
        <taxon>Bacillota</taxon>
        <taxon>Bacilli</taxon>
        <taxon>Bacillales</taxon>
        <taxon>Paenibacillaceae</taxon>
        <taxon>Paenibacillus</taxon>
    </lineage>
</organism>
<proteinExistence type="predicted"/>
<dbReference type="RefSeq" id="WP_166155841.1">
    <property type="nucleotide sequence ID" value="NZ_JAAOIW010000020.1"/>
</dbReference>
<evidence type="ECO:0000313" key="2">
    <source>
        <dbReference type="EMBL" id="NHN34627.1"/>
    </source>
</evidence>
<dbReference type="InterPro" id="IPR000305">
    <property type="entry name" value="GIY-YIG_endonuc"/>
</dbReference>
<dbReference type="InterPro" id="IPR035901">
    <property type="entry name" value="GIY-YIG_endonuc_sf"/>
</dbReference>
<dbReference type="PROSITE" id="PS50164">
    <property type="entry name" value="GIY_YIG"/>
    <property type="match status" value="1"/>
</dbReference>